<comment type="caution">
    <text evidence="1">The sequence shown here is derived from an EMBL/GenBank/DDBJ whole genome shotgun (WGS) entry which is preliminary data.</text>
</comment>
<sequence length="75" mass="8838">MRRPFLQRRTSTTLCLMQGNEVRDHYWLLLIYREGLELLGRSEVKGELAFSIVDQHENVVSEVTEKPAHTDYFLT</sequence>
<name>A0A854NJW4_CORDP</name>
<dbReference type="EMBL" id="LSZF01000001">
    <property type="protein sequence ID" value="OWM36017.1"/>
    <property type="molecule type" value="Genomic_DNA"/>
</dbReference>
<dbReference type="AlphaFoldDB" id="A0A854NJW4"/>
<proteinExistence type="predicted"/>
<gene>
    <name evidence="1" type="ORF">AY602_00300</name>
</gene>
<reference evidence="2" key="1">
    <citation type="submission" date="2016-02" db="EMBL/GenBank/DDBJ databases">
        <title>Genomic analyses of a collection of pathogenic Corynebacterium diphtheriae.</title>
        <authorList>
            <person name="Sangal V."/>
            <person name="Titov L."/>
        </authorList>
    </citation>
    <scope>NUCLEOTIDE SEQUENCE [LARGE SCALE GENOMIC DNA]</scope>
    <source>
        <strain evidence="2">1438</strain>
    </source>
</reference>
<organism evidence="1 2">
    <name type="scientific">Corynebacterium diphtheriae bv. mitis</name>
    <dbReference type="NCBI Taxonomy" id="1806053"/>
    <lineage>
        <taxon>Bacteria</taxon>
        <taxon>Bacillati</taxon>
        <taxon>Actinomycetota</taxon>
        <taxon>Actinomycetes</taxon>
        <taxon>Mycobacteriales</taxon>
        <taxon>Corynebacteriaceae</taxon>
        <taxon>Corynebacterium</taxon>
    </lineage>
</organism>
<accession>A0A854NJW4</accession>
<protein>
    <submittedName>
        <fullName evidence="1">Uncharacterized protein</fullName>
    </submittedName>
</protein>
<evidence type="ECO:0000313" key="2">
    <source>
        <dbReference type="Proteomes" id="UP000197692"/>
    </source>
</evidence>
<dbReference type="Proteomes" id="UP000197692">
    <property type="component" value="Unassembled WGS sequence"/>
</dbReference>
<evidence type="ECO:0000313" key="1">
    <source>
        <dbReference type="EMBL" id="OWM36017.1"/>
    </source>
</evidence>